<comment type="caution">
    <text evidence="1">The sequence shown here is derived from an EMBL/GenBank/DDBJ whole genome shotgun (WGS) entry which is preliminary data.</text>
</comment>
<dbReference type="Proteomes" id="UP000604046">
    <property type="component" value="Unassembled WGS sequence"/>
</dbReference>
<name>A0A812P490_9DINO</name>
<reference evidence="1" key="1">
    <citation type="submission" date="2021-02" db="EMBL/GenBank/DDBJ databases">
        <authorList>
            <person name="Dougan E. K."/>
            <person name="Rhodes N."/>
            <person name="Thang M."/>
            <person name="Chan C."/>
        </authorList>
    </citation>
    <scope>NUCLEOTIDE SEQUENCE</scope>
</reference>
<keyword evidence="2" id="KW-1185">Reference proteome</keyword>
<evidence type="ECO:0000313" key="1">
    <source>
        <dbReference type="EMBL" id="CAE7317224.1"/>
    </source>
</evidence>
<dbReference type="OrthoDB" id="10638963at2759"/>
<accession>A0A812P490</accession>
<dbReference type="AlphaFoldDB" id="A0A812P490"/>
<proteinExistence type="predicted"/>
<gene>
    <name evidence="1" type="primary">HERC1</name>
    <name evidence="1" type="ORF">SNAT2548_LOCUS16635</name>
</gene>
<evidence type="ECO:0000313" key="2">
    <source>
        <dbReference type="Proteomes" id="UP000604046"/>
    </source>
</evidence>
<protein>
    <submittedName>
        <fullName evidence="1">HERC1 protein</fullName>
    </submittedName>
</protein>
<dbReference type="EMBL" id="CAJNDS010002086">
    <property type="protein sequence ID" value="CAE7317224.1"/>
    <property type="molecule type" value="Genomic_DNA"/>
</dbReference>
<sequence>MGVLRPATIGAAACATALMTIPPHTARVVSQVLASVGSGKVLIASGLNSMVSSYVAGLSGGLVGAAVGGAAGPLGAVVGSVVGAAAGGESGKWMAQSQVVDFHHLKHYRYYTSTADGHQYLSHRATIQAPGAEILVLIVLVQAGTNGVRNLWSYANGQMSGQDMAVAFGRDLRDGVIVSTSAQVVLKALQWGQGHATGSWIASLSATTLSQPVPVLMAVLTGGLIASQCLRYSMGTISLEQLRANSVLAATVSGAGIATNVVCIGLHLPFVSCALLTCTASNLAGLWAYEAWRAGQQDALEDKLLALARDVFGVGPGSGSQIVQMVLQAVCLFLSVC</sequence>
<organism evidence="1 2">
    <name type="scientific">Symbiodinium natans</name>
    <dbReference type="NCBI Taxonomy" id="878477"/>
    <lineage>
        <taxon>Eukaryota</taxon>
        <taxon>Sar</taxon>
        <taxon>Alveolata</taxon>
        <taxon>Dinophyceae</taxon>
        <taxon>Suessiales</taxon>
        <taxon>Symbiodiniaceae</taxon>
        <taxon>Symbiodinium</taxon>
    </lineage>
</organism>